<keyword evidence="5" id="KW-0677">Repeat</keyword>
<dbReference type="InterPro" id="IPR001190">
    <property type="entry name" value="SRCR"/>
</dbReference>
<feature type="domain" description="SRCR" evidence="11">
    <location>
        <begin position="190"/>
        <end position="292"/>
    </location>
</feature>
<dbReference type="InterPro" id="IPR018097">
    <property type="entry name" value="EGF_Ca-bd_CS"/>
</dbReference>
<dbReference type="PRINTS" id="PR00258">
    <property type="entry name" value="SPERACTRCPTR"/>
</dbReference>
<evidence type="ECO:0000256" key="7">
    <source>
        <dbReference type="ARBA" id="ARBA00023136"/>
    </source>
</evidence>
<proteinExistence type="predicted"/>
<keyword evidence="2" id="KW-0245">EGF-like domain</keyword>
<dbReference type="FunFam" id="3.10.250.10:FF:000016">
    <property type="entry name" value="Scavenger receptor cysteine-rich protein type 12"/>
    <property type="match status" value="2"/>
</dbReference>
<reference evidence="12" key="1">
    <citation type="submission" date="2023-03" db="EMBL/GenBank/DDBJ databases">
        <authorList>
            <person name="Steffen K."/>
            <person name="Cardenas P."/>
        </authorList>
    </citation>
    <scope>NUCLEOTIDE SEQUENCE</scope>
</reference>
<evidence type="ECO:0000313" key="13">
    <source>
        <dbReference type="Proteomes" id="UP001174909"/>
    </source>
</evidence>
<feature type="domain" description="SRCR" evidence="11">
    <location>
        <begin position="315"/>
        <end position="358"/>
    </location>
</feature>
<dbReference type="SUPFAM" id="SSF57184">
    <property type="entry name" value="Growth factor receptor domain"/>
    <property type="match status" value="1"/>
</dbReference>
<evidence type="ECO:0000256" key="4">
    <source>
        <dbReference type="ARBA" id="ARBA00022729"/>
    </source>
</evidence>
<protein>
    <submittedName>
        <fullName evidence="12">Deleted in malignant brain tumors 1 protein</fullName>
    </submittedName>
</protein>
<dbReference type="SMART" id="SM00179">
    <property type="entry name" value="EGF_CA"/>
    <property type="match status" value="2"/>
</dbReference>
<evidence type="ECO:0000256" key="2">
    <source>
        <dbReference type="ARBA" id="ARBA00022536"/>
    </source>
</evidence>
<keyword evidence="4" id="KW-0732">Signal</keyword>
<dbReference type="InterPro" id="IPR000742">
    <property type="entry name" value="EGF"/>
</dbReference>
<comment type="caution">
    <text evidence="10">Lacks conserved residue(s) required for the propagation of feature annotation.</text>
</comment>
<dbReference type="InterPro" id="IPR036772">
    <property type="entry name" value="SRCR-like_dom_sf"/>
</dbReference>
<dbReference type="Gene3D" id="2.10.25.10">
    <property type="entry name" value="Laminin"/>
    <property type="match status" value="2"/>
</dbReference>
<evidence type="ECO:0000256" key="8">
    <source>
        <dbReference type="ARBA" id="ARBA00023157"/>
    </source>
</evidence>
<evidence type="ECO:0000313" key="12">
    <source>
        <dbReference type="EMBL" id="CAI8055639.1"/>
    </source>
</evidence>
<dbReference type="GO" id="GO:0016020">
    <property type="term" value="C:membrane"/>
    <property type="evidence" value="ECO:0007669"/>
    <property type="project" value="UniProtKB-SubCell"/>
</dbReference>
<evidence type="ECO:0000256" key="10">
    <source>
        <dbReference type="PROSITE-ProRule" id="PRU00196"/>
    </source>
</evidence>
<keyword evidence="7" id="KW-0472">Membrane</keyword>
<dbReference type="PROSITE" id="PS01186">
    <property type="entry name" value="EGF_2"/>
    <property type="match status" value="1"/>
</dbReference>
<dbReference type="Gene3D" id="3.10.250.10">
    <property type="entry name" value="SRCR-like domain"/>
    <property type="match status" value="3"/>
</dbReference>
<evidence type="ECO:0000256" key="5">
    <source>
        <dbReference type="ARBA" id="ARBA00022737"/>
    </source>
</evidence>
<gene>
    <name evidence="12" type="ORF">GBAR_LOCUS30357</name>
</gene>
<feature type="disulfide bond" evidence="10">
    <location>
        <begin position="108"/>
        <end position="172"/>
    </location>
</feature>
<keyword evidence="8 10" id="KW-1015">Disulfide bond</keyword>
<sequence length="385" mass="43558">MNVSCTENSMCTNTEGSFYCMCNPGYCCGEDGNCTDIDECELGLDDCDENADCINTEGCYMCICREGYCCNGTICTVSDASTGIRLVDGNETSGLVEVLRYCEWRSVCDDYWTDHDAKVACRQLGLLPYAAGSYRRGKFENDEEVQYWLDDVQCKGDELSLFDCPHKDTHNCGRRERAGVHCLGKDDVAICLVENTTLYSGIIDLKIRNESRSVCHDQWTDEDAQVACKSMGLPFTGAKKEIDGRFEPGEEVTYWLSQVNCQGDEESLLACMHCGVGNHNCGKDQRAKVICQDIEDRKRREAPDPPCEERKTRVLRHTNESQSLKEGEGLVQICWMGQWRFVCDDGWDINAARVFCREHYLLTEDTAITSFHYHFDNDIIKYITG</sequence>
<organism evidence="12 13">
    <name type="scientific">Geodia barretti</name>
    <name type="common">Barrett's horny sponge</name>
    <dbReference type="NCBI Taxonomy" id="519541"/>
    <lineage>
        <taxon>Eukaryota</taxon>
        <taxon>Metazoa</taxon>
        <taxon>Porifera</taxon>
        <taxon>Demospongiae</taxon>
        <taxon>Heteroscleromorpha</taxon>
        <taxon>Tetractinellida</taxon>
        <taxon>Astrophorina</taxon>
        <taxon>Geodiidae</taxon>
        <taxon>Geodia</taxon>
    </lineage>
</organism>
<evidence type="ECO:0000256" key="3">
    <source>
        <dbReference type="ARBA" id="ARBA00022692"/>
    </source>
</evidence>
<dbReference type="PANTHER" id="PTHR19331">
    <property type="entry name" value="SCAVENGER RECEPTOR DOMAIN-CONTAINING"/>
    <property type="match status" value="1"/>
</dbReference>
<dbReference type="SMART" id="SM00202">
    <property type="entry name" value="SR"/>
    <property type="match status" value="2"/>
</dbReference>
<evidence type="ECO:0000256" key="1">
    <source>
        <dbReference type="ARBA" id="ARBA00004167"/>
    </source>
</evidence>
<dbReference type="PROSITE" id="PS01187">
    <property type="entry name" value="EGF_CA"/>
    <property type="match status" value="1"/>
</dbReference>
<dbReference type="EMBL" id="CASHTH010004290">
    <property type="protein sequence ID" value="CAI8055639.1"/>
    <property type="molecule type" value="Genomic_DNA"/>
</dbReference>
<feature type="domain" description="SRCR" evidence="11">
    <location>
        <begin position="84"/>
        <end position="183"/>
    </location>
</feature>
<comment type="caution">
    <text evidence="12">The sequence shown here is derived from an EMBL/GenBank/DDBJ whole genome shotgun (WGS) entry which is preliminary data.</text>
</comment>
<dbReference type="InterPro" id="IPR049883">
    <property type="entry name" value="NOTCH1_EGF-like"/>
</dbReference>
<feature type="disulfide bond" evidence="10">
    <location>
        <begin position="261"/>
        <end position="271"/>
    </location>
</feature>
<keyword evidence="6" id="KW-1133">Transmembrane helix</keyword>
<keyword evidence="9" id="KW-0325">Glycoprotein</keyword>
<dbReference type="PROSITE" id="PS50287">
    <property type="entry name" value="SRCR_2"/>
    <property type="match status" value="3"/>
</dbReference>
<comment type="subcellular location">
    <subcellularLocation>
        <location evidence="1">Membrane</location>
        <topology evidence="1">Single-pass membrane protein</topology>
    </subcellularLocation>
</comment>
<dbReference type="Proteomes" id="UP001174909">
    <property type="component" value="Unassembled WGS sequence"/>
</dbReference>
<dbReference type="SUPFAM" id="SSF56487">
    <property type="entry name" value="SRCR-like"/>
    <property type="match status" value="3"/>
</dbReference>
<accession>A0AA35TXK4</accession>
<dbReference type="PANTHER" id="PTHR19331:SF465">
    <property type="entry name" value="EGG PEPTIDE SPERACT RECEPTOR"/>
    <property type="match status" value="1"/>
</dbReference>
<dbReference type="GO" id="GO:0005509">
    <property type="term" value="F:calcium ion binding"/>
    <property type="evidence" value="ECO:0007669"/>
    <property type="project" value="InterPro"/>
</dbReference>
<keyword evidence="13" id="KW-1185">Reference proteome</keyword>
<dbReference type="Pfam" id="PF07645">
    <property type="entry name" value="EGF_CA"/>
    <property type="match status" value="2"/>
</dbReference>
<evidence type="ECO:0000256" key="9">
    <source>
        <dbReference type="ARBA" id="ARBA00023180"/>
    </source>
</evidence>
<evidence type="ECO:0000259" key="11">
    <source>
        <dbReference type="PROSITE" id="PS50287"/>
    </source>
</evidence>
<feature type="disulfide bond" evidence="10">
    <location>
        <begin position="154"/>
        <end position="164"/>
    </location>
</feature>
<evidence type="ECO:0000256" key="6">
    <source>
        <dbReference type="ARBA" id="ARBA00022989"/>
    </source>
</evidence>
<dbReference type="InterPro" id="IPR001881">
    <property type="entry name" value="EGF-like_Ca-bd_dom"/>
</dbReference>
<dbReference type="AlphaFoldDB" id="A0AA35TXK4"/>
<dbReference type="InterPro" id="IPR009030">
    <property type="entry name" value="Growth_fac_rcpt_cys_sf"/>
</dbReference>
<dbReference type="Pfam" id="PF00530">
    <property type="entry name" value="SRCR"/>
    <property type="match status" value="3"/>
</dbReference>
<dbReference type="CDD" id="cd00054">
    <property type="entry name" value="EGF_CA"/>
    <property type="match status" value="2"/>
</dbReference>
<feature type="disulfide bond" evidence="10">
    <location>
        <begin position="121"/>
        <end position="182"/>
    </location>
</feature>
<name>A0AA35TXK4_GEOBA</name>
<keyword evidence="3" id="KW-0812">Transmembrane</keyword>
<dbReference type="FunFam" id="2.10.25.10:FF:000038">
    <property type="entry name" value="Fibrillin 2"/>
    <property type="match status" value="1"/>
</dbReference>